<dbReference type="Proteomes" id="UP000805193">
    <property type="component" value="Unassembled WGS sequence"/>
</dbReference>
<accession>A0AC60QSQ5</accession>
<proteinExistence type="predicted"/>
<reference evidence="1 2" key="1">
    <citation type="journal article" date="2020" name="Cell">
        <title>Large-Scale Comparative Analyses of Tick Genomes Elucidate Their Genetic Diversity and Vector Capacities.</title>
        <authorList>
            <consortium name="Tick Genome and Microbiome Consortium (TIGMIC)"/>
            <person name="Jia N."/>
            <person name="Wang J."/>
            <person name="Shi W."/>
            <person name="Du L."/>
            <person name="Sun Y."/>
            <person name="Zhan W."/>
            <person name="Jiang J.F."/>
            <person name="Wang Q."/>
            <person name="Zhang B."/>
            <person name="Ji P."/>
            <person name="Bell-Sakyi L."/>
            <person name="Cui X.M."/>
            <person name="Yuan T.T."/>
            <person name="Jiang B.G."/>
            <person name="Yang W.F."/>
            <person name="Lam T.T."/>
            <person name="Chang Q.C."/>
            <person name="Ding S.J."/>
            <person name="Wang X.J."/>
            <person name="Zhu J.G."/>
            <person name="Ruan X.D."/>
            <person name="Zhao L."/>
            <person name="Wei J.T."/>
            <person name="Ye R.Z."/>
            <person name="Que T.C."/>
            <person name="Du C.H."/>
            <person name="Zhou Y.H."/>
            <person name="Cheng J.X."/>
            <person name="Dai P.F."/>
            <person name="Guo W.B."/>
            <person name="Han X.H."/>
            <person name="Huang E.J."/>
            <person name="Li L.F."/>
            <person name="Wei W."/>
            <person name="Gao Y.C."/>
            <person name="Liu J.Z."/>
            <person name="Shao H.Z."/>
            <person name="Wang X."/>
            <person name="Wang C.C."/>
            <person name="Yang T.C."/>
            <person name="Huo Q.B."/>
            <person name="Li W."/>
            <person name="Chen H.Y."/>
            <person name="Chen S.E."/>
            <person name="Zhou L.G."/>
            <person name="Ni X.B."/>
            <person name="Tian J.H."/>
            <person name="Sheng Y."/>
            <person name="Liu T."/>
            <person name="Pan Y.S."/>
            <person name="Xia L.Y."/>
            <person name="Li J."/>
            <person name="Zhao F."/>
            <person name="Cao W.C."/>
        </authorList>
    </citation>
    <scope>NUCLEOTIDE SEQUENCE [LARGE SCALE GENOMIC DNA]</scope>
    <source>
        <strain evidence="1">Iper-2018</strain>
    </source>
</reference>
<organism evidence="1 2">
    <name type="scientific">Ixodes persulcatus</name>
    <name type="common">Taiga tick</name>
    <dbReference type="NCBI Taxonomy" id="34615"/>
    <lineage>
        <taxon>Eukaryota</taxon>
        <taxon>Metazoa</taxon>
        <taxon>Ecdysozoa</taxon>
        <taxon>Arthropoda</taxon>
        <taxon>Chelicerata</taxon>
        <taxon>Arachnida</taxon>
        <taxon>Acari</taxon>
        <taxon>Parasitiformes</taxon>
        <taxon>Ixodida</taxon>
        <taxon>Ixodoidea</taxon>
        <taxon>Ixodidae</taxon>
        <taxon>Ixodinae</taxon>
        <taxon>Ixodes</taxon>
    </lineage>
</organism>
<gene>
    <name evidence="1" type="ORF">HPB47_015749</name>
</gene>
<name>A0AC60QSQ5_IXOPE</name>
<evidence type="ECO:0000313" key="2">
    <source>
        <dbReference type="Proteomes" id="UP000805193"/>
    </source>
</evidence>
<dbReference type="EMBL" id="JABSTQ010004416">
    <property type="protein sequence ID" value="KAG0442264.1"/>
    <property type="molecule type" value="Genomic_DNA"/>
</dbReference>
<sequence length="358" mass="39082">MAVKVKLHWVPYDVPNGQVKKELERYGKVSEITRDLFREKGFEAVESNARSVRLTHKEGYTVDSLPHEIRLEGCKVLVVVPGRAPLCLRCRRTGHIRRDCRVPRCSDCHRFGHEADDCVTTFALMARDRKVDNQLDFVMDDAEAEEAVGASGQTVLPPSDGGGSATPADVDHPATPAGRSSSEPVPQGARATGAKTEEPQAQEQDHSQSDGSAPRESDDDTPSRDPSASVPDADVEMGQVIKRLRDPTSTPEDAAAGLNRNASGGRDFCQLNSCLGKSLAYQPKTAAERTRKVGPPAKFVSKFSRENFELKVQGKGIAVASTLACWDFLCLSLVLCRRLRRMPASMSAVSGFSRLHQR</sequence>
<keyword evidence="2" id="KW-1185">Reference proteome</keyword>
<comment type="caution">
    <text evidence="1">The sequence shown here is derived from an EMBL/GenBank/DDBJ whole genome shotgun (WGS) entry which is preliminary data.</text>
</comment>
<evidence type="ECO:0000313" key="1">
    <source>
        <dbReference type="EMBL" id="KAG0442264.1"/>
    </source>
</evidence>
<protein>
    <submittedName>
        <fullName evidence="1">Uncharacterized protein</fullName>
    </submittedName>
</protein>